<sequence>METIDNWVVKDIHAAVDFFSKSLGTTACLHSKKRVCM</sequence>
<evidence type="ECO:0000313" key="1">
    <source>
        <dbReference type="EMBL" id="NIJ53005.1"/>
    </source>
</evidence>
<reference evidence="1 2" key="1">
    <citation type="submission" date="2020-03" db="EMBL/GenBank/DDBJ databases">
        <title>Genomic Encyclopedia of Type Strains, Phase IV (KMG-IV): sequencing the most valuable type-strain genomes for metagenomic binning, comparative biology and taxonomic classification.</title>
        <authorList>
            <person name="Goeker M."/>
        </authorList>
    </citation>
    <scope>NUCLEOTIDE SEQUENCE [LARGE SCALE GENOMIC DNA]</scope>
    <source>
        <strain evidence="1 2">DSM 102865</strain>
    </source>
</reference>
<evidence type="ECO:0000313" key="2">
    <source>
        <dbReference type="Proteomes" id="UP001179181"/>
    </source>
</evidence>
<name>A0ABX0UMV4_9BACT</name>
<protein>
    <recommendedName>
        <fullName evidence="3">Glyoxalase/fosfomycin resistance/dioxygenase domain-containing protein</fullName>
    </recommendedName>
</protein>
<gene>
    <name evidence="1" type="ORF">FHS68_002175</name>
</gene>
<evidence type="ECO:0008006" key="3">
    <source>
        <dbReference type="Google" id="ProtNLM"/>
    </source>
</evidence>
<keyword evidence="2" id="KW-1185">Reference proteome</keyword>
<proteinExistence type="predicted"/>
<accession>A0ABX0UMV4</accession>
<dbReference type="EMBL" id="JAASQJ010000002">
    <property type="protein sequence ID" value="NIJ53005.1"/>
    <property type="molecule type" value="Genomic_DNA"/>
</dbReference>
<comment type="caution">
    <text evidence="1">The sequence shown here is derived from an EMBL/GenBank/DDBJ whole genome shotgun (WGS) entry which is preliminary data.</text>
</comment>
<organism evidence="1 2">
    <name type="scientific">Dyadobacter arcticus</name>
    <dbReference type="NCBI Taxonomy" id="1078754"/>
    <lineage>
        <taxon>Bacteria</taxon>
        <taxon>Pseudomonadati</taxon>
        <taxon>Bacteroidota</taxon>
        <taxon>Cytophagia</taxon>
        <taxon>Cytophagales</taxon>
        <taxon>Spirosomataceae</taxon>
        <taxon>Dyadobacter</taxon>
    </lineage>
</organism>
<dbReference type="Proteomes" id="UP001179181">
    <property type="component" value="Unassembled WGS sequence"/>
</dbReference>